<dbReference type="Pfam" id="PF12900">
    <property type="entry name" value="Pyridox_ox_2"/>
    <property type="match status" value="1"/>
</dbReference>
<sequence>MLNELSQNQIDQVLYSEAFGRIGCYTEGRTYVIPINYVYDGIYIYAHSINGMELDTMRINPEVCFEVDQITDTSHWRSVITWGTFEDLEGEAATRATYLLIQRDMTMIASGQSIQELTSTHALDIDELLQNISVYRIHLTEKTGRFEEPK</sequence>
<dbReference type="InterPro" id="IPR012349">
    <property type="entry name" value="Split_barrel_FMN-bd"/>
</dbReference>
<organism evidence="1 2">
    <name type="scientific">Dictyobacter vulcani</name>
    <dbReference type="NCBI Taxonomy" id="2607529"/>
    <lineage>
        <taxon>Bacteria</taxon>
        <taxon>Bacillati</taxon>
        <taxon>Chloroflexota</taxon>
        <taxon>Ktedonobacteria</taxon>
        <taxon>Ktedonobacterales</taxon>
        <taxon>Dictyobacteraceae</taxon>
        <taxon>Dictyobacter</taxon>
    </lineage>
</organism>
<evidence type="ECO:0000313" key="1">
    <source>
        <dbReference type="EMBL" id="GER90049.1"/>
    </source>
</evidence>
<accession>A0A5J4KVC9</accession>
<dbReference type="SUPFAM" id="SSF50475">
    <property type="entry name" value="FMN-binding split barrel"/>
    <property type="match status" value="1"/>
</dbReference>
<dbReference type="Proteomes" id="UP000326912">
    <property type="component" value="Unassembled WGS sequence"/>
</dbReference>
<evidence type="ECO:0008006" key="3">
    <source>
        <dbReference type="Google" id="ProtNLM"/>
    </source>
</evidence>
<dbReference type="Gene3D" id="2.30.110.10">
    <property type="entry name" value="Electron Transport, Fmn-binding Protein, Chain A"/>
    <property type="match status" value="1"/>
</dbReference>
<gene>
    <name evidence="1" type="ORF">KDW_42110</name>
</gene>
<name>A0A5J4KVC9_9CHLR</name>
<proteinExistence type="predicted"/>
<reference evidence="1 2" key="1">
    <citation type="submission" date="2019-10" db="EMBL/GenBank/DDBJ databases">
        <title>Dictyobacter vulcani sp. nov., within the class Ktedonobacteria, isolated from soil of volcanic Mt. Zao.</title>
        <authorList>
            <person name="Zheng Y."/>
            <person name="Wang C.M."/>
            <person name="Sakai Y."/>
            <person name="Abe K."/>
            <person name="Yokota A."/>
            <person name="Yabe S."/>
        </authorList>
    </citation>
    <scope>NUCLEOTIDE SEQUENCE [LARGE SCALE GENOMIC DNA]</scope>
    <source>
        <strain evidence="1 2">W12</strain>
    </source>
</reference>
<comment type="caution">
    <text evidence="1">The sequence shown here is derived from an EMBL/GenBank/DDBJ whole genome shotgun (WGS) entry which is preliminary data.</text>
</comment>
<dbReference type="InterPro" id="IPR024747">
    <property type="entry name" value="Pyridox_Oxase-rel"/>
</dbReference>
<dbReference type="RefSeq" id="WP_151757836.1">
    <property type="nucleotide sequence ID" value="NZ_BKZW01000002.1"/>
</dbReference>
<keyword evidence="2" id="KW-1185">Reference proteome</keyword>
<dbReference type="EMBL" id="BKZW01000002">
    <property type="protein sequence ID" value="GER90049.1"/>
    <property type="molecule type" value="Genomic_DNA"/>
</dbReference>
<protein>
    <recommendedName>
        <fullName evidence="3">Pyridoxamine 5'-phosphate oxidase</fullName>
    </recommendedName>
</protein>
<dbReference type="AlphaFoldDB" id="A0A5J4KVC9"/>
<evidence type="ECO:0000313" key="2">
    <source>
        <dbReference type="Proteomes" id="UP000326912"/>
    </source>
</evidence>